<dbReference type="AlphaFoldDB" id="A0AAW1UJF1"/>
<dbReference type="Proteomes" id="UP001431783">
    <property type="component" value="Unassembled WGS sequence"/>
</dbReference>
<evidence type="ECO:0000313" key="3">
    <source>
        <dbReference type="Proteomes" id="UP001431783"/>
    </source>
</evidence>
<protein>
    <recommendedName>
        <fullName evidence="1">Methyltransferase type 11 domain-containing protein</fullName>
    </recommendedName>
</protein>
<feature type="domain" description="Methyltransferase type 11" evidence="1">
    <location>
        <begin position="41"/>
        <end position="141"/>
    </location>
</feature>
<evidence type="ECO:0000259" key="1">
    <source>
        <dbReference type="Pfam" id="PF08241"/>
    </source>
</evidence>
<accession>A0AAW1UJF1</accession>
<comment type="caution">
    <text evidence="2">The sequence shown here is derived from an EMBL/GenBank/DDBJ whole genome shotgun (WGS) entry which is preliminary data.</text>
</comment>
<dbReference type="Gene3D" id="3.40.50.150">
    <property type="entry name" value="Vaccinia Virus protein VP39"/>
    <property type="match status" value="1"/>
</dbReference>
<organism evidence="2 3">
    <name type="scientific">Henosepilachna vigintioctopunctata</name>
    <dbReference type="NCBI Taxonomy" id="420089"/>
    <lineage>
        <taxon>Eukaryota</taxon>
        <taxon>Metazoa</taxon>
        <taxon>Ecdysozoa</taxon>
        <taxon>Arthropoda</taxon>
        <taxon>Hexapoda</taxon>
        <taxon>Insecta</taxon>
        <taxon>Pterygota</taxon>
        <taxon>Neoptera</taxon>
        <taxon>Endopterygota</taxon>
        <taxon>Coleoptera</taxon>
        <taxon>Polyphaga</taxon>
        <taxon>Cucujiformia</taxon>
        <taxon>Coccinelloidea</taxon>
        <taxon>Coccinellidae</taxon>
        <taxon>Epilachninae</taxon>
        <taxon>Epilachnini</taxon>
        <taxon>Henosepilachna</taxon>
    </lineage>
</organism>
<dbReference type="InterPro" id="IPR013216">
    <property type="entry name" value="Methyltransf_11"/>
</dbReference>
<reference evidence="2 3" key="1">
    <citation type="submission" date="2023-03" db="EMBL/GenBank/DDBJ databases">
        <title>Genome insight into feeding habits of ladybird beetles.</title>
        <authorList>
            <person name="Li H.-S."/>
            <person name="Huang Y.-H."/>
            <person name="Pang H."/>
        </authorList>
    </citation>
    <scope>NUCLEOTIDE SEQUENCE [LARGE SCALE GENOMIC DNA]</scope>
    <source>
        <strain evidence="2">SYSU_2023b</strain>
        <tissue evidence="2">Whole body</tissue>
    </source>
</reference>
<dbReference type="Pfam" id="PF08241">
    <property type="entry name" value="Methyltransf_11"/>
    <property type="match status" value="1"/>
</dbReference>
<evidence type="ECO:0000313" key="2">
    <source>
        <dbReference type="EMBL" id="KAK9883677.1"/>
    </source>
</evidence>
<name>A0AAW1UJF1_9CUCU</name>
<keyword evidence="3" id="KW-1185">Reference proteome</keyword>
<dbReference type="SUPFAM" id="SSF53335">
    <property type="entry name" value="S-adenosyl-L-methionine-dependent methyltransferases"/>
    <property type="match status" value="1"/>
</dbReference>
<dbReference type="InterPro" id="IPR029063">
    <property type="entry name" value="SAM-dependent_MTases_sf"/>
</dbReference>
<sequence length="278" mass="32560">MQNASQFSKNGVFRLQKIGEIYKDYMKHLSWPAIDPVNVMDIGCADGEVSTKILYPLLPKNCKEFICTDVDNGMVEHCKSLKVDDKVSFKQLDITAQTLPDQYKKRFNFLFSSYCFTSVRNFRQALVNSNQLLKSNGEFLFFFMYKKNHLLTTYRRLNEIEAWRPYTQEFADFVPHFSSADPDKEAKQLLKDTGFNAISNEFRNDCYYDATARCHLGIYLSVDTIRLRVPKEKRKQYDEDFRRILSEETAIDFLKEDKLDEVADLHIPTVILTARKQE</sequence>
<proteinExistence type="predicted"/>
<dbReference type="GO" id="GO:0008757">
    <property type="term" value="F:S-adenosylmethionine-dependent methyltransferase activity"/>
    <property type="evidence" value="ECO:0007669"/>
    <property type="project" value="InterPro"/>
</dbReference>
<gene>
    <name evidence="2" type="ORF">WA026_001846</name>
</gene>
<dbReference type="EMBL" id="JARQZJ010000091">
    <property type="protein sequence ID" value="KAK9883677.1"/>
    <property type="molecule type" value="Genomic_DNA"/>
</dbReference>